<evidence type="ECO:0000313" key="7">
    <source>
        <dbReference type="EMBL" id="PZN73842.1"/>
    </source>
</evidence>
<evidence type="ECO:0000256" key="3">
    <source>
        <dbReference type="ARBA" id="ARBA00022679"/>
    </source>
</evidence>
<dbReference type="CDD" id="cd04301">
    <property type="entry name" value="NAT_SF"/>
    <property type="match status" value="1"/>
</dbReference>
<feature type="domain" description="N-acetyltransferase" evidence="6">
    <location>
        <begin position="34"/>
        <end position="179"/>
    </location>
</feature>
<evidence type="ECO:0000256" key="5">
    <source>
        <dbReference type="HAMAP-Rule" id="MF_02210"/>
    </source>
</evidence>
<dbReference type="GO" id="GO:0008999">
    <property type="term" value="F:protein-N-terminal-alanine acetyltransferase activity"/>
    <property type="evidence" value="ECO:0007669"/>
    <property type="project" value="UniProtKB-UniRule"/>
</dbReference>
<dbReference type="EC" id="2.3.1.266" evidence="5"/>
<accession>A0A2W4QPB2</accession>
<comment type="catalytic activity">
    <reaction evidence="5">
        <text>N-terminal L-alanyl-[ribosomal protein bS18] + acetyl-CoA = N-terminal N(alpha)-acetyl-L-alanyl-[ribosomal protein bS18] + CoA + H(+)</text>
        <dbReference type="Rhea" id="RHEA:43756"/>
        <dbReference type="Rhea" id="RHEA-COMP:10676"/>
        <dbReference type="Rhea" id="RHEA-COMP:10677"/>
        <dbReference type="ChEBI" id="CHEBI:15378"/>
        <dbReference type="ChEBI" id="CHEBI:57287"/>
        <dbReference type="ChEBI" id="CHEBI:57288"/>
        <dbReference type="ChEBI" id="CHEBI:64718"/>
        <dbReference type="ChEBI" id="CHEBI:83683"/>
        <dbReference type="EC" id="2.3.1.266"/>
    </reaction>
</comment>
<dbReference type="SUPFAM" id="SSF55729">
    <property type="entry name" value="Acyl-CoA N-acyltransferases (Nat)"/>
    <property type="match status" value="1"/>
</dbReference>
<dbReference type="EMBL" id="QJPH01000444">
    <property type="protein sequence ID" value="PZN73842.1"/>
    <property type="molecule type" value="Genomic_DNA"/>
</dbReference>
<dbReference type="Proteomes" id="UP000249396">
    <property type="component" value="Unassembled WGS sequence"/>
</dbReference>
<feature type="binding site" evidence="5">
    <location>
        <position position="140"/>
    </location>
    <ligand>
        <name>acetyl-CoA</name>
        <dbReference type="ChEBI" id="CHEBI:57288"/>
    </ligand>
</feature>
<keyword evidence="2 5" id="KW-0963">Cytoplasm</keyword>
<comment type="function">
    <text evidence="5">Acetylates the N-terminal alanine of ribosomal protein bS18.</text>
</comment>
<sequence length="184" mass="21084">MSGFFDTLRRWIVYDADKEFYAKFNPSLVDAAELEFRPMRKSDLKAISVIEQIAYEFPWETSTFKDCLSVNYCCWVGEKLGQVVAYGIVTVGAGESHVLNVCISPTMQGRGYGRRMMKKLMEVAKSHHAEMMILEVRPSNPVAIKLYHDLGFNEIGTRKGYYPAKKGREDAIVMARMLSEWDDF</sequence>
<evidence type="ECO:0000259" key="6">
    <source>
        <dbReference type="PROSITE" id="PS51186"/>
    </source>
</evidence>
<name>A0A2W4QPB2_9GAMM</name>
<reference evidence="7 8" key="1">
    <citation type="journal article" date="2018" name="Aquat. Microb. Ecol.">
        <title>Gammaproteobacterial methanotrophs dominate.</title>
        <authorList>
            <person name="Rissanen A.J."/>
            <person name="Saarenheimo J."/>
            <person name="Tiirola M."/>
            <person name="Peura S."/>
            <person name="Aalto S.L."/>
            <person name="Karvinen A."/>
            <person name="Nykanen H."/>
        </authorList>
    </citation>
    <scope>NUCLEOTIDE SEQUENCE [LARGE SCALE GENOMIC DNA]</scope>
    <source>
        <strain evidence="7">AMbin10</strain>
    </source>
</reference>
<keyword evidence="4 5" id="KW-0012">Acyltransferase</keyword>
<dbReference type="PROSITE" id="PS51186">
    <property type="entry name" value="GNAT"/>
    <property type="match status" value="1"/>
</dbReference>
<evidence type="ECO:0000256" key="2">
    <source>
        <dbReference type="ARBA" id="ARBA00022490"/>
    </source>
</evidence>
<comment type="caution">
    <text evidence="7">The sequence shown here is derived from an EMBL/GenBank/DDBJ whole genome shotgun (WGS) entry which is preliminary data.</text>
</comment>
<comment type="caution">
    <text evidence="5">Lacks conserved residue(s) required for the propagation of feature annotation.</text>
</comment>
<proteinExistence type="inferred from homology"/>
<evidence type="ECO:0000256" key="1">
    <source>
        <dbReference type="ARBA" id="ARBA00005395"/>
    </source>
</evidence>
<dbReference type="InterPro" id="IPR006464">
    <property type="entry name" value="AcTrfase_RimI/Ard1"/>
</dbReference>
<dbReference type="InterPro" id="IPR000182">
    <property type="entry name" value="GNAT_dom"/>
</dbReference>
<dbReference type="GO" id="GO:0005737">
    <property type="term" value="C:cytoplasm"/>
    <property type="evidence" value="ECO:0007669"/>
    <property type="project" value="UniProtKB-SubCell"/>
</dbReference>
<dbReference type="HAMAP" id="MF_02210">
    <property type="entry name" value="RimI"/>
    <property type="match status" value="1"/>
</dbReference>
<dbReference type="InterPro" id="IPR016181">
    <property type="entry name" value="Acyl_CoA_acyltransferase"/>
</dbReference>
<comment type="similarity">
    <text evidence="1 5">Belongs to the acetyltransferase family. RimI subfamily.</text>
</comment>
<protein>
    <recommendedName>
        <fullName evidence="5">[Ribosomal protein bS18]-alanine N-acetyltransferase</fullName>
        <ecNumber evidence="5">2.3.1.266</ecNumber>
    </recommendedName>
</protein>
<feature type="active site" description="Proton acceptor" evidence="5">
    <location>
        <position position="135"/>
    </location>
</feature>
<keyword evidence="3 5" id="KW-0808">Transferase</keyword>
<organism evidence="7 8">
    <name type="scientific">Candidatus Methylumidiphilus alinenensis</name>
    <dbReference type="NCBI Taxonomy" id="2202197"/>
    <lineage>
        <taxon>Bacteria</taxon>
        <taxon>Pseudomonadati</taxon>
        <taxon>Pseudomonadota</taxon>
        <taxon>Gammaproteobacteria</taxon>
        <taxon>Methylococcales</taxon>
        <taxon>Candidatus Methylumidiphilus</taxon>
    </lineage>
</organism>
<dbReference type="PANTHER" id="PTHR43420:SF51">
    <property type="entry name" value="PEPTIDYL-LYSINE N-ACETYLTRANSFERASE YIAC"/>
    <property type="match status" value="1"/>
</dbReference>
<comment type="subcellular location">
    <subcellularLocation>
        <location evidence="5">Cytoplasm</location>
    </subcellularLocation>
</comment>
<dbReference type="InterPro" id="IPR050680">
    <property type="entry name" value="YpeA/RimI_acetyltransf"/>
</dbReference>
<dbReference type="InterPro" id="IPR043690">
    <property type="entry name" value="RimI"/>
</dbReference>
<dbReference type="Gene3D" id="3.40.630.30">
    <property type="match status" value="1"/>
</dbReference>
<dbReference type="NCBIfam" id="TIGR01575">
    <property type="entry name" value="rimI"/>
    <property type="match status" value="1"/>
</dbReference>
<dbReference type="AlphaFoldDB" id="A0A2W4QPB2"/>
<evidence type="ECO:0000313" key="8">
    <source>
        <dbReference type="Proteomes" id="UP000249396"/>
    </source>
</evidence>
<gene>
    <name evidence="5 7" type="primary">rimI</name>
    <name evidence="7" type="ORF">DM484_22120</name>
</gene>
<dbReference type="Pfam" id="PF00583">
    <property type="entry name" value="Acetyltransf_1"/>
    <property type="match status" value="1"/>
</dbReference>
<dbReference type="PANTHER" id="PTHR43420">
    <property type="entry name" value="ACETYLTRANSFERASE"/>
    <property type="match status" value="1"/>
</dbReference>
<feature type="active site" description="Proton donor" evidence="5">
    <location>
        <position position="147"/>
    </location>
</feature>
<evidence type="ECO:0000256" key="4">
    <source>
        <dbReference type="ARBA" id="ARBA00023315"/>
    </source>
</evidence>